<evidence type="ECO:0008006" key="8">
    <source>
        <dbReference type="Google" id="ProtNLM"/>
    </source>
</evidence>
<dbReference type="GeneID" id="9673142"/>
<sequence length="563" mass="62845">MATSSPQEQRIAVIGLGAYRSPGAMGIVAVKNLLEEGFNVTGFDRNDYVGGLWHFTEDEDTLSVLESTVVNVSIARGCYTDFPFQKGTPPFCPAKQVNEYLENYADHFNLRPHLRLNTVVKHVAREEESNRWRLDFELAPSEYFDKVVIATGPHLSPVMPEINESSLFSGRIIHSKSFKRPEAFTGKKVVVLGLGNTGSDIADILVGHASSICISHNHGAIVLPRDIDKVTGSKGFTHRFSIIIGFLERWCPSLSETLFNRKAKSIMSKAFGDVDPAWRLDPAPSVKVTNPVVSDTLIHRLRAGDIKTIPGIKKVTGPTQLELTDGQVVEADAIICCTGYKAGFNILDPQVDPSAKPSIAWLKAWGSKDRPLPRLYQNVFSLKQPDSLAFLGCAWFITSAFCLADLTSMCIAQVWAGHSKLPPQPEMNRWMDQQEQRISRLAQRGTVIPASVPAREWLVWADRTAGMGVEEHLGWGWKGWLFWWRERPLWKMLMDGPQTAAAWRLFDGKRKKWIGARAEIERANEVDSMASVLAMSSPLKLDCLGRAMNHFPPLWCCPLPKRL</sequence>
<dbReference type="HOGENOM" id="CLU_006909_8_1_1"/>
<name>C7YPC8_FUSV7</name>
<dbReference type="VEuPathDB" id="FungiDB:NECHADRAFT_92490"/>
<dbReference type="EMBL" id="GG698898">
    <property type="protein sequence ID" value="EEU46276.1"/>
    <property type="molecule type" value="Genomic_DNA"/>
</dbReference>
<keyword evidence="4" id="KW-0521">NADP</keyword>
<gene>
    <name evidence="6" type="ORF">NECHADRAFT_92490</name>
</gene>
<keyword evidence="7" id="KW-1185">Reference proteome</keyword>
<dbReference type="OrthoDB" id="66881at2759"/>
<organism evidence="6 7">
    <name type="scientific">Fusarium vanettenii (strain ATCC MYA-4622 / CBS 123669 / FGSC 9596 / NRRL 45880 / 77-13-4)</name>
    <name type="common">Fusarium solani subsp. pisi</name>
    <dbReference type="NCBI Taxonomy" id="660122"/>
    <lineage>
        <taxon>Eukaryota</taxon>
        <taxon>Fungi</taxon>
        <taxon>Dikarya</taxon>
        <taxon>Ascomycota</taxon>
        <taxon>Pezizomycotina</taxon>
        <taxon>Sordariomycetes</taxon>
        <taxon>Hypocreomycetidae</taxon>
        <taxon>Hypocreales</taxon>
        <taxon>Nectriaceae</taxon>
        <taxon>Fusarium</taxon>
        <taxon>Fusarium solani species complex</taxon>
        <taxon>Fusarium vanettenii</taxon>
    </lineage>
</organism>
<dbReference type="PRINTS" id="PR00370">
    <property type="entry name" value="FMOXYGENASE"/>
</dbReference>
<dbReference type="GO" id="GO:0050660">
    <property type="term" value="F:flavin adenine dinucleotide binding"/>
    <property type="evidence" value="ECO:0007669"/>
    <property type="project" value="InterPro"/>
</dbReference>
<dbReference type="AlphaFoldDB" id="C7YPC8"/>
<dbReference type="InParanoid" id="C7YPC8"/>
<comment type="similarity">
    <text evidence="1">Belongs to the FMO family.</text>
</comment>
<dbReference type="GO" id="GO:0050661">
    <property type="term" value="F:NADP binding"/>
    <property type="evidence" value="ECO:0007669"/>
    <property type="project" value="InterPro"/>
</dbReference>
<evidence type="ECO:0000256" key="2">
    <source>
        <dbReference type="ARBA" id="ARBA00022630"/>
    </source>
</evidence>
<dbReference type="eggNOG" id="KOG1399">
    <property type="taxonomic scope" value="Eukaryota"/>
</dbReference>
<dbReference type="Proteomes" id="UP000005206">
    <property type="component" value="Chromosome 4"/>
</dbReference>
<evidence type="ECO:0000256" key="1">
    <source>
        <dbReference type="ARBA" id="ARBA00009183"/>
    </source>
</evidence>
<evidence type="ECO:0000313" key="7">
    <source>
        <dbReference type="Proteomes" id="UP000005206"/>
    </source>
</evidence>
<evidence type="ECO:0000256" key="5">
    <source>
        <dbReference type="ARBA" id="ARBA00023002"/>
    </source>
</evidence>
<dbReference type="Pfam" id="PF00743">
    <property type="entry name" value="FMO-like"/>
    <property type="match status" value="1"/>
</dbReference>
<dbReference type="RefSeq" id="XP_003051989.1">
    <property type="nucleotide sequence ID" value="XM_003051943.1"/>
</dbReference>
<dbReference type="KEGG" id="nhe:NECHADRAFT_92490"/>
<dbReference type="InterPro" id="IPR020946">
    <property type="entry name" value="Flavin_mOase-like"/>
</dbReference>
<accession>C7YPC8</accession>
<keyword evidence="2" id="KW-0285">Flavoprotein</keyword>
<keyword evidence="5" id="KW-0560">Oxidoreductase</keyword>
<dbReference type="OMA" id="CTGYKND"/>
<evidence type="ECO:0000256" key="4">
    <source>
        <dbReference type="ARBA" id="ARBA00022857"/>
    </source>
</evidence>
<proteinExistence type="inferred from homology"/>
<dbReference type="Gene3D" id="3.50.50.60">
    <property type="entry name" value="FAD/NAD(P)-binding domain"/>
    <property type="match status" value="1"/>
</dbReference>
<evidence type="ECO:0000256" key="3">
    <source>
        <dbReference type="ARBA" id="ARBA00022827"/>
    </source>
</evidence>
<dbReference type="GO" id="GO:0004499">
    <property type="term" value="F:N,N-dimethylaniline monooxygenase activity"/>
    <property type="evidence" value="ECO:0007669"/>
    <property type="project" value="InterPro"/>
</dbReference>
<dbReference type="SUPFAM" id="SSF51905">
    <property type="entry name" value="FAD/NAD(P)-binding domain"/>
    <property type="match status" value="3"/>
</dbReference>
<keyword evidence="3" id="KW-0274">FAD</keyword>
<protein>
    <recommendedName>
        <fullName evidence="8">FAD/NAD(P)-binding domain-containing protein</fullName>
    </recommendedName>
</protein>
<evidence type="ECO:0000313" key="6">
    <source>
        <dbReference type="EMBL" id="EEU46276.1"/>
    </source>
</evidence>
<dbReference type="InterPro" id="IPR050346">
    <property type="entry name" value="FMO-like"/>
</dbReference>
<dbReference type="InterPro" id="IPR036188">
    <property type="entry name" value="FAD/NAD-bd_sf"/>
</dbReference>
<dbReference type="InterPro" id="IPR000960">
    <property type="entry name" value="Flavin_mOase"/>
</dbReference>
<dbReference type="PANTHER" id="PTHR23023">
    <property type="entry name" value="DIMETHYLANILINE MONOOXYGENASE"/>
    <property type="match status" value="1"/>
</dbReference>
<reference evidence="6 7" key="1">
    <citation type="journal article" date="2009" name="PLoS Genet.">
        <title>The genome of Nectria haematococca: contribution of supernumerary chromosomes to gene expansion.</title>
        <authorList>
            <person name="Coleman J.J."/>
            <person name="Rounsley S.D."/>
            <person name="Rodriguez-Carres M."/>
            <person name="Kuo A."/>
            <person name="Wasmann C.C."/>
            <person name="Grimwood J."/>
            <person name="Schmutz J."/>
            <person name="Taga M."/>
            <person name="White G.J."/>
            <person name="Zhou S."/>
            <person name="Schwartz D.C."/>
            <person name="Freitag M."/>
            <person name="Ma L.J."/>
            <person name="Danchin E.G."/>
            <person name="Henrissat B."/>
            <person name="Coutinho P.M."/>
            <person name="Nelson D.R."/>
            <person name="Straney D."/>
            <person name="Napoli C.A."/>
            <person name="Barker B.M."/>
            <person name="Gribskov M."/>
            <person name="Rep M."/>
            <person name="Kroken S."/>
            <person name="Molnar I."/>
            <person name="Rensing C."/>
            <person name="Kennell J.C."/>
            <person name="Zamora J."/>
            <person name="Farman M.L."/>
            <person name="Selker E.U."/>
            <person name="Salamov A."/>
            <person name="Shapiro H."/>
            <person name="Pangilinan J."/>
            <person name="Lindquist E."/>
            <person name="Lamers C."/>
            <person name="Grigoriev I.V."/>
            <person name="Geiser D.M."/>
            <person name="Covert S.F."/>
            <person name="Temporini E."/>
            <person name="Vanetten H.D."/>
        </authorList>
    </citation>
    <scope>NUCLEOTIDE SEQUENCE [LARGE SCALE GENOMIC DNA]</scope>
    <source>
        <strain evidence="7">ATCC MYA-4622 / CBS 123669 / FGSC 9596 / NRRL 45880 / 77-13-4</strain>
    </source>
</reference>